<feature type="chain" id="PRO_5046690494" description="YHYH protein" evidence="2">
    <location>
        <begin position="18"/>
        <end position="452"/>
    </location>
</feature>
<organism evidence="5 6">
    <name type="scientific">Flavobacterium cheonanense</name>
    <dbReference type="NCBI Taxonomy" id="706183"/>
    <lineage>
        <taxon>Bacteria</taxon>
        <taxon>Pseudomonadati</taxon>
        <taxon>Bacteroidota</taxon>
        <taxon>Flavobacteriia</taxon>
        <taxon>Flavobacteriales</taxon>
        <taxon>Flavobacteriaceae</taxon>
        <taxon>Flavobacterium</taxon>
    </lineage>
</organism>
<dbReference type="EMBL" id="BAABCT010000004">
    <property type="protein sequence ID" value="GAA4073083.1"/>
    <property type="molecule type" value="Genomic_DNA"/>
</dbReference>
<evidence type="ECO:0000259" key="3">
    <source>
        <dbReference type="Pfam" id="PF14240"/>
    </source>
</evidence>
<evidence type="ECO:0000259" key="4">
    <source>
        <dbReference type="Pfam" id="PF18962"/>
    </source>
</evidence>
<feature type="domain" description="Secretion system C-terminal sorting" evidence="4">
    <location>
        <begin position="378"/>
        <end position="450"/>
    </location>
</feature>
<evidence type="ECO:0000313" key="6">
    <source>
        <dbReference type="Proteomes" id="UP001500367"/>
    </source>
</evidence>
<evidence type="ECO:0000256" key="1">
    <source>
        <dbReference type="ARBA" id="ARBA00022729"/>
    </source>
</evidence>
<dbReference type="NCBIfam" id="TIGR04183">
    <property type="entry name" value="Por_Secre_tail"/>
    <property type="match status" value="1"/>
</dbReference>
<sequence length="452" mass="49141">MKKIVLIVFITTIFTHAQTNPAITNWLQNTTGITGRHYVAGNSTPINDAVLANVQTVHYDGTWVYVSATGIPAYITGPFLDGNPSLATAQNRIFKIPLSPTQNTGTATATTGGNIGIFKNGVALFDYRDGVAWSSTTNALCGGPGNPPCAGGPGTTQAWNRDAIPAERAGFDCSKAHPAMGNYHHHQNPSAFNLDLTVLSNICSTYPSDGLYTINPLVHSPLLGFAYDGFPIYGAYAYTNTNGTGAITRMKSSYQLKSYPTGLRTNGPSINQVVGTQTMFNGYFREDYEYVAHPSDPTYLDEHNGRFCITPEYPNGIYCYFATVDANHNSAYPYVVGPTFYGNRTATTVTSVPSGSTLYNSTLDSSSFQNSEFKIVIAPNPSQDFIAIQTQMVENDLNVELIDELGRVVKTSKIVQGSTLSIIETDDIYNGIYFIRISSKNEIKSYKVIIKK</sequence>
<dbReference type="Pfam" id="PF14240">
    <property type="entry name" value="YHYH"/>
    <property type="match status" value="1"/>
</dbReference>
<evidence type="ECO:0008006" key="7">
    <source>
        <dbReference type="Google" id="ProtNLM"/>
    </source>
</evidence>
<proteinExistence type="predicted"/>
<gene>
    <name evidence="5" type="ORF">GCM10022389_18120</name>
</gene>
<comment type="caution">
    <text evidence="5">The sequence shown here is derived from an EMBL/GenBank/DDBJ whole genome shotgun (WGS) entry which is preliminary data.</text>
</comment>
<dbReference type="RefSeq" id="WP_344816393.1">
    <property type="nucleotide sequence ID" value="NZ_BAABCT010000004.1"/>
</dbReference>
<evidence type="ECO:0000313" key="5">
    <source>
        <dbReference type="EMBL" id="GAA4073083.1"/>
    </source>
</evidence>
<feature type="domain" description="YHYH" evidence="3">
    <location>
        <begin position="94"/>
        <end position="328"/>
    </location>
</feature>
<reference evidence="6" key="1">
    <citation type="journal article" date="2019" name="Int. J. Syst. Evol. Microbiol.">
        <title>The Global Catalogue of Microorganisms (GCM) 10K type strain sequencing project: providing services to taxonomists for standard genome sequencing and annotation.</title>
        <authorList>
            <consortium name="The Broad Institute Genomics Platform"/>
            <consortium name="The Broad Institute Genome Sequencing Center for Infectious Disease"/>
            <person name="Wu L."/>
            <person name="Ma J."/>
        </authorList>
    </citation>
    <scope>NUCLEOTIDE SEQUENCE [LARGE SCALE GENOMIC DNA]</scope>
    <source>
        <strain evidence="6">JCM 17069</strain>
    </source>
</reference>
<protein>
    <recommendedName>
        <fullName evidence="7">YHYH protein</fullName>
    </recommendedName>
</protein>
<dbReference type="Pfam" id="PF18962">
    <property type="entry name" value="Por_Secre_tail"/>
    <property type="match status" value="1"/>
</dbReference>
<keyword evidence="6" id="KW-1185">Reference proteome</keyword>
<evidence type="ECO:0000256" key="2">
    <source>
        <dbReference type="SAM" id="SignalP"/>
    </source>
</evidence>
<dbReference type="InterPro" id="IPR026444">
    <property type="entry name" value="Secre_tail"/>
</dbReference>
<name>A0ABP7VRS0_9FLAO</name>
<dbReference type="InterPro" id="IPR025924">
    <property type="entry name" value="YHYH_dom"/>
</dbReference>
<keyword evidence="1 2" id="KW-0732">Signal</keyword>
<dbReference type="Proteomes" id="UP001500367">
    <property type="component" value="Unassembled WGS sequence"/>
</dbReference>
<accession>A0ABP7VRS0</accession>
<feature type="signal peptide" evidence="2">
    <location>
        <begin position="1"/>
        <end position="17"/>
    </location>
</feature>